<accession>A0A0F9G8Q4</accession>
<sequence length="101" mass="12456">MEILSEREFGIIDIDNIIDPNLEHQLVWLNRLTIGGMERNMRKVSAIPFYYGFAVFDLDRDTVIFKPWPLYYYYSYKFRKRQLRHRLGRWVREIIIPRLMK</sequence>
<dbReference type="EMBL" id="LAZR01029412">
    <property type="protein sequence ID" value="KKL59652.1"/>
    <property type="molecule type" value="Genomic_DNA"/>
</dbReference>
<organism evidence="1">
    <name type="scientific">marine sediment metagenome</name>
    <dbReference type="NCBI Taxonomy" id="412755"/>
    <lineage>
        <taxon>unclassified sequences</taxon>
        <taxon>metagenomes</taxon>
        <taxon>ecological metagenomes</taxon>
    </lineage>
</organism>
<evidence type="ECO:0000313" key="1">
    <source>
        <dbReference type="EMBL" id="KKL59652.1"/>
    </source>
</evidence>
<protein>
    <submittedName>
        <fullName evidence="1">Uncharacterized protein</fullName>
    </submittedName>
</protein>
<gene>
    <name evidence="1" type="ORF">LCGC14_2213220</name>
</gene>
<name>A0A0F9G8Q4_9ZZZZ</name>
<proteinExistence type="predicted"/>
<comment type="caution">
    <text evidence="1">The sequence shown here is derived from an EMBL/GenBank/DDBJ whole genome shotgun (WGS) entry which is preliminary data.</text>
</comment>
<dbReference type="AlphaFoldDB" id="A0A0F9G8Q4"/>
<reference evidence="1" key="1">
    <citation type="journal article" date="2015" name="Nature">
        <title>Complex archaea that bridge the gap between prokaryotes and eukaryotes.</title>
        <authorList>
            <person name="Spang A."/>
            <person name="Saw J.H."/>
            <person name="Jorgensen S.L."/>
            <person name="Zaremba-Niedzwiedzka K."/>
            <person name="Martijn J."/>
            <person name="Lind A.E."/>
            <person name="van Eijk R."/>
            <person name="Schleper C."/>
            <person name="Guy L."/>
            <person name="Ettema T.J."/>
        </authorList>
    </citation>
    <scope>NUCLEOTIDE SEQUENCE</scope>
</reference>